<dbReference type="Proteomes" id="UP000254051">
    <property type="component" value="Unassembled WGS sequence"/>
</dbReference>
<keyword evidence="1 2" id="KW-0238">DNA-binding</keyword>
<dbReference type="PROSITE" id="PS50977">
    <property type="entry name" value="HTH_TETR_2"/>
    <property type="match status" value="1"/>
</dbReference>
<feature type="DNA-binding region" description="H-T-H motif" evidence="2">
    <location>
        <begin position="33"/>
        <end position="52"/>
    </location>
</feature>
<dbReference type="EMBL" id="UHJJ01000004">
    <property type="protein sequence ID" value="SUQ13694.1"/>
    <property type="molecule type" value="Genomic_DNA"/>
</dbReference>
<evidence type="ECO:0000259" key="3">
    <source>
        <dbReference type="PROSITE" id="PS50977"/>
    </source>
</evidence>
<evidence type="ECO:0000256" key="2">
    <source>
        <dbReference type="PROSITE-ProRule" id="PRU00335"/>
    </source>
</evidence>
<dbReference type="InterPro" id="IPR009057">
    <property type="entry name" value="Homeodomain-like_sf"/>
</dbReference>
<dbReference type="GO" id="GO:0003677">
    <property type="term" value="F:DNA binding"/>
    <property type="evidence" value="ECO:0007669"/>
    <property type="project" value="UniProtKB-UniRule"/>
</dbReference>
<dbReference type="Gene3D" id="1.10.357.10">
    <property type="entry name" value="Tetracycline Repressor, domain 2"/>
    <property type="match status" value="1"/>
</dbReference>
<dbReference type="SUPFAM" id="SSF46689">
    <property type="entry name" value="Homeodomain-like"/>
    <property type="match status" value="1"/>
</dbReference>
<dbReference type="Pfam" id="PF00440">
    <property type="entry name" value="TetR_N"/>
    <property type="match status" value="1"/>
</dbReference>
<organism evidence="4 5">
    <name type="scientific">Faecalicatena contorta</name>
    <dbReference type="NCBI Taxonomy" id="39482"/>
    <lineage>
        <taxon>Bacteria</taxon>
        <taxon>Bacillati</taxon>
        <taxon>Bacillota</taxon>
        <taxon>Clostridia</taxon>
        <taxon>Lachnospirales</taxon>
        <taxon>Lachnospiraceae</taxon>
        <taxon>Faecalicatena</taxon>
    </lineage>
</organism>
<evidence type="ECO:0000256" key="1">
    <source>
        <dbReference type="ARBA" id="ARBA00023125"/>
    </source>
</evidence>
<proteinExistence type="predicted"/>
<dbReference type="AlphaFoldDB" id="A0A315ZXA6"/>
<name>A0A315ZXA6_9FIRM</name>
<reference evidence="5" key="1">
    <citation type="submission" date="2017-07" db="EMBL/GenBank/DDBJ databases">
        <authorList>
            <person name="Varghese N."/>
            <person name="Submissions S."/>
        </authorList>
    </citation>
    <scope>NUCLEOTIDE SEQUENCE [LARGE SCALE GENOMIC DNA]</scope>
    <source>
        <strain evidence="5">NLAE-zl-C134</strain>
    </source>
</reference>
<gene>
    <name evidence="4" type="ORF">SAMN05216529_1045</name>
</gene>
<sequence length="178" mass="20921">MENTKNAANQIAKECLVTALIQLLKEKNLSEITISELASKAGVSRMTYYRNYTTKEDIFIRHLQEIFEAYRQEFYEQDCQTEFFDMPNMLHCFHYFSVYKEFLNTLFASGMGHLFLTKLSDYILSIWYHDSDSIRRYYTLQAFAGSLYNVYLSWSSDHSALSDEELAGIICSIYKKPH</sequence>
<keyword evidence="5" id="KW-1185">Reference proteome</keyword>
<evidence type="ECO:0000313" key="5">
    <source>
        <dbReference type="Proteomes" id="UP000254051"/>
    </source>
</evidence>
<feature type="domain" description="HTH tetR-type" evidence="3">
    <location>
        <begin position="10"/>
        <end position="70"/>
    </location>
</feature>
<evidence type="ECO:0000313" key="4">
    <source>
        <dbReference type="EMBL" id="SUQ13694.1"/>
    </source>
</evidence>
<protein>
    <submittedName>
        <fullName evidence="4">Regulatory protein, tetR family</fullName>
    </submittedName>
</protein>
<accession>A0A315ZXA6</accession>
<dbReference type="RefSeq" id="WP_181392776.1">
    <property type="nucleotide sequence ID" value="NZ_QGDS01000004.1"/>
</dbReference>
<dbReference type="InterPro" id="IPR001647">
    <property type="entry name" value="HTH_TetR"/>
</dbReference>